<feature type="transmembrane region" description="Helical" evidence="6">
    <location>
        <begin position="167"/>
        <end position="188"/>
    </location>
</feature>
<reference evidence="8 9" key="1">
    <citation type="journal article" date="2016" name="Nat. Commun.">
        <title>Thousands of microbial genomes shed light on interconnected biogeochemical processes in an aquifer system.</title>
        <authorList>
            <person name="Anantharaman K."/>
            <person name="Brown C.T."/>
            <person name="Hug L.A."/>
            <person name="Sharon I."/>
            <person name="Castelle C.J."/>
            <person name="Probst A.J."/>
            <person name="Thomas B.C."/>
            <person name="Singh A."/>
            <person name="Wilkins M.J."/>
            <person name="Karaoz U."/>
            <person name="Brodie E.L."/>
            <person name="Williams K.H."/>
            <person name="Hubbard S.S."/>
            <person name="Banfield J.F."/>
        </authorList>
    </citation>
    <scope>NUCLEOTIDE SEQUENCE [LARGE SCALE GENOMIC DNA]</scope>
</reference>
<feature type="transmembrane region" description="Helical" evidence="6">
    <location>
        <begin position="39"/>
        <end position="57"/>
    </location>
</feature>
<sequence length="745" mass="84625">MSTKSRLAEVLKYLLYITAFVPLIIFSQYISPFHFGKVVVFRSLVEIMAVLFLLLIWQYPGYRPRFTRLTWAFFAFALAFSITTITSVQPYDSFWGSLERMGGLWTFWHYFVYFVILTSVFRTRGEWQRLFEISIFVALLSAFYGFGQKTDISWIVGSGDRARIFGTIGNAALFAGYQVLALFLALTLFFRKENTYNKKIFFASAAFISFVAVMMTAVRGSMLGTAVGLLVFASIYGSVYRSHLAKKVLMWFIILLVLFVAFALMFKNSDLVKNSGYLSRITNLSLQAFTVQTRFWAWAAGFKGWVSSFKTIVFGWGPENFNIPFSINFNPKFFTGPGSETLFDRAHNMFVEILVTMGLLGLLSYLSIFAASFKTLWAKIKEKSPDLIYGVGLIPLLIAYMIHNSFIFDTSANFILFFTILGFISFLSEKNIGEVPVLNKKLVNPALRFTVAAILIIVVSVLIYKTNILQSKANYAATRAITRGWGSDFNGAVEKHKESVAYEVPGTYEYRHRMAQYVVNYASGKSITPEMVEVLEYAIMEVQKNADTRPLDYLPELYISRMYIILGKSTGDNAYNDKALEHSLRALKIAPTFVRTYYEVAQAYLNKKDYENAIKYFKKAAELNPDVSLSYWYLGATQMESGDTQNGLKSWEQALNKGYSPSEVDYQRLISSYLKLNDFNKLASIYEKLVAINPKNPQYHASLAVAYAQLGKIDAAVEQARAAAKIDSTFEPEARRFVNSLGREW</sequence>
<comment type="subcellular location">
    <subcellularLocation>
        <location evidence="1">Membrane</location>
        <topology evidence="1">Multi-pass membrane protein</topology>
    </subcellularLocation>
</comment>
<evidence type="ECO:0000259" key="7">
    <source>
        <dbReference type="Pfam" id="PF04932"/>
    </source>
</evidence>
<proteinExistence type="predicted"/>
<gene>
    <name evidence="8" type="ORF">A3A08_02015</name>
</gene>
<evidence type="ECO:0000256" key="5">
    <source>
        <dbReference type="PROSITE-ProRule" id="PRU00339"/>
    </source>
</evidence>
<comment type="caution">
    <text evidence="8">The sequence shown here is derived from an EMBL/GenBank/DDBJ whole genome shotgun (WGS) entry which is preliminary data.</text>
</comment>
<dbReference type="InterPro" id="IPR011990">
    <property type="entry name" value="TPR-like_helical_dom_sf"/>
</dbReference>
<feature type="transmembrane region" description="Helical" evidence="6">
    <location>
        <begin position="200"/>
        <end position="217"/>
    </location>
</feature>
<keyword evidence="5" id="KW-0802">TPR repeat</keyword>
<evidence type="ECO:0000256" key="1">
    <source>
        <dbReference type="ARBA" id="ARBA00004141"/>
    </source>
</evidence>
<evidence type="ECO:0000313" key="9">
    <source>
        <dbReference type="Proteomes" id="UP000176406"/>
    </source>
</evidence>
<evidence type="ECO:0000256" key="3">
    <source>
        <dbReference type="ARBA" id="ARBA00022989"/>
    </source>
</evidence>
<dbReference type="InterPro" id="IPR007016">
    <property type="entry name" value="O-antigen_ligase-rel_domated"/>
</dbReference>
<name>A0A1G2EC53_9BACT</name>
<dbReference type="InterPro" id="IPR006597">
    <property type="entry name" value="Sel1-like"/>
</dbReference>
<dbReference type="PROSITE" id="PS50005">
    <property type="entry name" value="TPR"/>
    <property type="match status" value="1"/>
</dbReference>
<feature type="transmembrane region" description="Helical" evidence="6">
    <location>
        <begin position="248"/>
        <end position="266"/>
    </location>
</feature>
<dbReference type="PROSITE" id="PS50293">
    <property type="entry name" value="TPR_REGION"/>
    <property type="match status" value="1"/>
</dbReference>
<dbReference type="Proteomes" id="UP000176406">
    <property type="component" value="Unassembled WGS sequence"/>
</dbReference>
<dbReference type="EMBL" id="MHMG01000033">
    <property type="protein sequence ID" value="OGZ22881.1"/>
    <property type="molecule type" value="Genomic_DNA"/>
</dbReference>
<evidence type="ECO:0000256" key="6">
    <source>
        <dbReference type="SAM" id="Phobius"/>
    </source>
</evidence>
<feature type="repeat" description="TPR" evidence="5">
    <location>
        <begin position="594"/>
        <end position="627"/>
    </location>
</feature>
<dbReference type="InterPro" id="IPR019734">
    <property type="entry name" value="TPR_rpt"/>
</dbReference>
<organism evidence="8 9">
    <name type="scientific">Candidatus Nealsonbacteria bacterium RIFCSPLOWO2_01_FULL_41_9</name>
    <dbReference type="NCBI Taxonomy" id="1801671"/>
    <lineage>
        <taxon>Bacteria</taxon>
        <taxon>Candidatus Nealsoniibacteriota</taxon>
    </lineage>
</organism>
<accession>A0A1G2EC53</accession>
<dbReference type="Pfam" id="PF04932">
    <property type="entry name" value="Wzy_C"/>
    <property type="match status" value="1"/>
</dbReference>
<feature type="domain" description="O-antigen ligase-related" evidence="7">
    <location>
        <begin position="205"/>
        <end position="366"/>
    </location>
</feature>
<dbReference type="SMART" id="SM00028">
    <property type="entry name" value="TPR"/>
    <property type="match status" value="5"/>
</dbReference>
<feature type="transmembrane region" description="Helical" evidence="6">
    <location>
        <begin position="387"/>
        <end position="408"/>
    </location>
</feature>
<feature type="transmembrane region" description="Helical" evidence="6">
    <location>
        <begin position="445"/>
        <end position="464"/>
    </location>
</feature>
<dbReference type="GO" id="GO:0016020">
    <property type="term" value="C:membrane"/>
    <property type="evidence" value="ECO:0007669"/>
    <property type="project" value="UniProtKB-SubCell"/>
</dbReference>
<feature type="transmembrane region" description="Helical" evidence="6">
    <location>
        <begin position="414"/>
        <end position="433"/>
    </location>
</feature>
<feature type="transmembrane region" description="Helical" evidence="6">
    <location>
        <begin position="223"/>
        <end position="241"/>
    </location>
</feature>
<evidence type="ECO:0000256" key="2">
    <source>
        <dbReference type="ARBA" id="ARBA00022692"/>
    </source>
</evidence>
<keyword evidence="4 6" id="KW-0472">Membrane</keyword>
<feature type="transmembrane region" description="Helical" evidence="6">
    <location>
        <begin position="130"/>
        <end position="147"/>
    </location>
</feature>
<feature type="transmembrane region" description="Helical" evidence="6">
    <location>
        <begin position="12"/>
        <end position="33"/>
    </location>
</feature>
<dbReference type="Pfam" id="PF13181">
    <property type="entry name" value="TPR_8"/>
    <property type="match status" value="1"/>
</dbReference>
<keyword evidence="2 6" id="KW-0812">Transmembrane</keyword>
<protein>
    <recommendedName>
        <fullName evidence="7">O-antigen ligase-related domain-containing protein</fullName>
    </recommendedName>
</protein>
<dbReference type="PANTHER" id="PTHR37422">
    <property type="entry name" value="TEICHURONIC ACID BIOSYNTHESIS PROTEIN TUAE"/>
    <property type="match status" value="1"/>
</dbReference>
<keyword evidence="3 6" id="KW-1133">Transmembrane helix</keyword>
<evidence type="ECO:0000256" key="4">
    <source>
        <dbReference type="ARBA" id="ARBA00023136"/>
    </source>
</evidence>
<feature type="transmembrane region" description="Helical" evidence="6">
    <location>
        <begin position="103"/>
        <end position="121"/>
    </location>
</feature>
<dbReference type="Pfam" id="PF13432">
    <property type="entry name" value="TPR_16"/>
    <property type="match status" value="1"/>
</dbReference>
<feature type="transmembrane region" description="Helical" evidence="6">
    <location>
        <begin position="69"/>
        <end position="91"/>
    </location>
</feature>
<dbReference type="SMART" id="SM00671">
    <property type="entry name" value="SEL1"/>
    <property type="match status" value="2"/>
</dbReference>
<dbReference type="AlphaFoldDB" id="A0A1G2EC53"/>
<dbReference type="SUPFAM" id="SSF48452">
    <property type="entry name" value="TPR-like"/>
    <property type="match status" value="1"/>
</dbReference>
<dbReference type="InterPro" id="IPR051533">
    <property type="entry name" value="WaaL-like"/>
</dbReference>
<evidence type="ECO:0000313" key="8">
    <source>
        <dbReference type="EMBL" id="OGZ22881.1"/>
    </source>
</evidence>
<dbReference type="Gene3D" id="1.25.40.10">
    <property type="entry name" value="Tetratricopeptide repeat domain"/>
    <property type="match status" value="1"/>
</dbReference>
<feature type="transmembrane region" description="Helical" evidence="6">
    <location>
        <begin position="353"/>
        <end position="375"/>
    </location>
</feature>
<dbReference type="PANTHER" id="PTHR37422:SF13">
    <property type="entry name" value="LIPOPOLYSACCHARIDE BIOSYNTHESIS PROTEIN PA4999-RELATED"/>
    <property type="match status" value="1"/>
</dbReference>